<dbReference type="SUPFAM" id="SSF52161">
    <property type="entry name" value="Ribosomal protein L13"/>
    <property type="match status" value="1"/>
</dbReference>
<reference evidence="4 5" key="1">
    <citation type="journal article" date="2015" name="Mol. Biochem. Parasitol.">
        <title>Identification of polymorphic genes for use in assemblage B genotyping assays through comparative genomics of multiple assemblage B Giardia duodenalis isolates.</title>
        <authorList>
            <person name="Wielinga C."/>
            <person name="Thompson R.C."/>
            <person name="Monis P."/>
            <person name="Ryan U."/>
        </authorList>
    </citation>
    <scope>NUCLEOTIDE SEQUENCE [LARGE SCALE GENOMIC DNA]</scope>
    <source>
        <strain evidence="4 5">BAH15c1</strain>
    </source>
</reference>
<dbReference type="GO" id="GO:0003729">
    <property type="term" value="F:mRNA binding"/>
    <property type="evidence" value="ECO:0007669"/>
    <property type="project" value="TreeGrafter"/>
</dbReference>
<dbReference type="InterPro" id="IPR005822">
    <property type="entry name" value="Ribosomal_uL13"/>
</dbReference>
<organism evidence="4 5">
    <name type="scientific">Giardia duodenalis assemblage B</name>
    <dbReference type="NCBI Taxonomy" id="1394984"/>
    <lineage>
        <taxon>Eukaryota</taxon>
        <taxon>Metamonada</taxon>
        <taxon>Diplomonadida</taxon>
        <taxon>Hexamitidae</taxon>
        <taxon>Giardiinae</taxon>
        <taxon>Giardia</taxon>
    </lineage>
</organism>
<comment type="caution">
    <text evidence="4">The sequence shown here is derived from an EMBL/GenBank/DDBJ whole genome shotgun (WGS) entry which is preliminary data.</text>
</comment>
<evidence type="ECO:0000256" key="2">
    <source>
        <dbReference type="ARBA" id="ARBA00022980"/>
    </source>
</evidence>
<dbReference type="PANTHER" id="PTHR11545:SF3">
    <property type="entry name" value="LARGE RIBOSOMAL SUBUNIT PROTEIN UL13"/>
    <property type="match status" value="1"/>
</dbReference>
<dbReference type="GO" id="GO:0003735">
    <property type="term" value="F:structural constituent of ribosome"/>
    <property type="evidence" value="ECO:0007669"/>
    <property type="project" value="InterPro"/>
</dbReference>
<dbReference type="PANTHER" id="PTHR11545">
    <property type="entry name" value="RIBOSOMAL PROTEIN L13"/>
    <property type="match status" value="1"/>
</dbReference>
<dbReference type="FunFam" id="3.90.1180.10:FF:000009">
    <property type="entry name" value="60S ribosomal protein L13a"/>
    <property type="match status" value="1"/>
</dbReference>
<comment type="similarity">
    <text evidence="1">Belongs to the universal ribosomal protein uL13 family.</text>
</comment>
<evidence type="ECO:0000256" key="1">
    <source>
        <dbReference type="ARBA" id="ARBA00006227"/>
    </source>
</evidence>
<gene>
    <name evidence="4" type="ORF">QR46_1349</name>
</gene>
<accession>A0A132NX02</accession>
<dbReference type="HAMAP" id="MF_01366">
    <property type="entry name" value="Ribosomal_uL13"/>
    <property type="match status" value="1"/>
</dbReference>
<dbReference type="Gene3D" id="3.90.1180.10">
    <property type="entry name" value="Ribosomal protein L13"/>
    <property type="match status" value="1"/>
</dbReference>
<dbReference type="GO" id="GO:0006412">
    <property type="term" value="P:translation"/>
    <property type="evidence" value="ECO:0007669"/>
    <property type="project" value="InterPro"/>
</dbReference>
<dbReference type="InterPro" id="IPR036899">
    <property type="entry name" value="Ribosomal_uL13_sf"/>
</dbReference>
<dbReference type="NCBIfam" id="TIGR01077">
    <property type="entry name" value="L13_A_E"/>
    <property type="match status" value="1"/>
</dbReference>
<dbReference type="EMBL" id="JXTI01000027">
    <property type="protein sequence ID" value="KWX14606.1"/>
    <property type="molecule type" value="Genomic_DNA"/>
</dbReference>
<keyword evidence="2 4" id="KW-0689">Ribosomal protein</keyword>
<sequence>MSRIVIDCKGHILGRLSAIVAKELLHGHEVALVRCEKAIISGAFRDVKVHYLKKMNKRTNFNHLRGPFHFRAPAEIVRRTIRGMIPYKTVRGSDAMSRLRVYDGIPPCCARYKRVVCPSAMAYLCLRPERRRCEVGRVAHEIGWQHAADVERYEKRRLEECDKWYQDKVQIDKKIAEAAEKDAELQRINAELAKYGY</sequence>
<dbReference type="AlphaFoldDB" id="A0A132NX02"/>
<dbReference type="Proteomes" id="UP000070089">
    <property type="component" value="Unassembled WGS sequence"/>
</dbReference>
<dbReference type="VEuPathDB" id="GiardiaDB:QR46_1349"/>
<proteinExistence type="inferred from homology"/>
<dbReference type="InterPro" id="IPR005755">
    <property type="entry name" value="Ribosomal_uL13_euk/arc"/>
</dbReference>
<dbReference type="OrthoDB" id="1882297at2759"/>
<evidence type="ECO:0000313" key="4">
    <source>
        <dbReference type="EMBL" id="KWX14606.1"/>
    </source>
</evidence>
<protein>
    <submittedName>
        <fullName evidence="4">LSU ribosomal protein L13P/L13a</fullName>
    </submittedName>
</protein>
<evidence type="ECO:0000313" key="5">
    <source>
        <dbReference type="Proteomes" id="UP000070089"/>
    </source>
</evidence>
<keyword evidence="3" id="KW-0687">Ribonucleoprotein</keyword>
<evidence type="ECO:0000256" key="3">
    <source>
        <dbReference type="ARBA" id="ARBA00023274"/>
    </source>
</evidence>
<dbReference type="CDD" id="cd00392">
    <property type="entry name" value="Ribosomal_L13"/>
    <property type="match status" value="1"/>
</dbReference>
<dbReference type="GO" id="GO:0017148">
    <property type="term" value="P:negative regulation of translation"/>
    <property type="evidence" value="ECO:0007669"/>
    <property type="project" value="TreeGrafter"/>
</dbReference>
<dbReference type="GO" id="GO:0022625">
    <property type="term" value="C:cytosolic large ribosomal subunit"/>
    <property type="evidence" value="ECO:0007669"/>
    <property type="project" value="TreeGrafter"/>
</dbReference>
<name>A0A132NX02_GIAIN</name>
<dbReference type="Pfam" id="PF00572">
    <property type="entry name" value="Ribosomal_L13"/>
    <property type="match status" value="1"/>
</dbReference>